<protein>
    <submittedName>
        <fullName evidence="2">Uncharacterized protein</fullName>
    </submittedName>
</protein>
<feature type="coiled-coil region" evidence="1">
    <location>
        <begin position="105"/>
        <end position="132"/>
    </location>
</feature>
<accession>A0A820NIV7</accession>
<evidence type="ECO:0000313" key="3">
    <source>
        <dbReference type="Proteomes" id="UP000663844"/>
    </source>
</evidence>
<reference evidence="2" key="1">
    <citation type="submission" date="2021-02" db="EMBL/GenBank/DDBJ databases">
        <authorList>
            <person name="Nowell W R."/>
        </authorList>
    </citation>
    <scope>NUCLEOTIDE SEQUENCE</scope>
</reference>
<keyword evidence="1" id="KW-0175">Coiled coil</keyword>
<dbReference type="AlphaFoldDB" id="A0A820NIV7"/>
<gene>
    <name evidence="2" type="ORF">OXD698_LOCUS50754</name>
</gene>
<dbReference type="Proteomes" id="UP000663844">
    <property type="component" value="Unassembled WGS sequence"/>
</dbReference>
<evidence type="ECO:0000313" key="2">
    <source>
        <dbReference type="EMBL" id="CAF4388293.1"/>
    </source>
</evidence>
<proteinExistence type="predicted"/>
<name>A0A820NIV7_9BILA</name>
<comment type="caution">
    <text evidence="2">The sequence shown here is derived from an EMBL/GenBank/DDBJ whole genome shotgun (WGS) entry which is preliminary data.</text>
</comment>
<sequence>KHIKQANVISIYDILKIDNTTVECALIDFKQIEATILLENLDEVKQIRESERLNWKKIDRKVKQVVEAWTHDGSNIKFDKTFRIYTNDKQAIKYFSTDNNQSLSIKELQVDIKQLNEQIKRMNESINILRIIRQTNMGEIEQTTRANTNNKNKIRELMKVYYSETKYSSFSFSRVAFTH</sequence>
<organism evidence="2 3">
    <name type="scientific">Adineta steineri</name>
    <dbReference type="NCBI Taxonomy" id="433720"/>
    <lineage>
        <taxon>Eukaryota</taxon>
        <taxon>Metazoa</taxon>
        <taxon>Spiralia</taxon>
        <taxon>Gnathifera</taxon>
        <taxon>Rotifera</taxon>
        <taxon>Eurotatoria</taxon>
        <taxon>Bdelloidea</taxon>
        <taxon>Adinetida</taxon>
        <taxon>Adinetidae</taxon>
        <taxon>Adineta</taxon>
    </lineage>
</organism>
<feature type="non-terminal residue" evidence="2">
    <location>
        <position position="1"/>
    </location>
</feature>
<evidence type="ECO:0000256" key="1">
    <source>
        <dbReference type="SAM" id="Coils"/>
    </source>
</evidence>
<dbReference type="EMBL" id="CAJOAZ010024871">
    <property type="protein sequence ID" value="CAF4388293.1"/>
    <property type="molecule type" value="Genomic_DNA"/>
</dbReference>